<accession>A0A9Q9CMM0</accession>
<gene>
    <name evidence="1" type="ORF">J0J70_05260</name>
</gene>
<protein>
    <submittedName>
        <fullName evidence="1">Uncharacterized protein</fullName>
    </submittedName>
</protein>
<organism evidence="1 2">
    <name type="scientific">Turicibacter bilis</name>
    <dbReference type="NCBI Taxonomy" id="2735723"/>
    <lineage>
        <taxon>Bacteria</taxon>
        <taxon>Bacillati</taxon>
        <taxon>Bacillota</taxon>
        <taxon>Erysipelotrichia</taxon>
        <taxon>Erysipelotrichales</taxon>
        <taxon>Turicibacteraceae</taxon>
        <taxon>Turicibacter</taxon>
    </lineage>
</organism>
<name>A0A9Q9CMM0_9FIRM</name>
<proteinExistence type="predicted"/>
<dbReference type="Proteomes" id="UP001058072">
    <property type="component" value="Chromosome"/>
</dbReference>
<evidence type="ECO:0000313" key="2">
    <source>
        <dbReference type="Proteomes" id="UP001058072"/>
    </source>
</evidence>
<dbReference type="EMBL" id="CP071250">
    <property type="protein sequence ID" value="UUF09369.1"/>
    <property type="molecule type" value="Genomic_DNA"/>
</dbReference>
<reference evidence="1" key="1">
    <citation type="submission" date="2021-03" db="EMBL/GenBank/DDBJ databases">
        <title>Comparative Genomics and Metabolomics in the genus Turicibacter.</title>
        <authorList>
            <person name="Maki J."/>
            <person name="Looft T."/>
        </authorList>
    </citation>
    <scope>NUCLEOTIDE SEQUENCE</scope>
    <source>
        <strain evidence="1">ISU324</strain>
    </source>
</reference>
<dbReference type="AlphaFoldDB" id="A0A9Q9CMM0"/>
<evidence type="ECO:0000313" key="1">
    <source>
        <dbReference type="EMBL" id="UUF09369.1"/>
    </source>
</evidence>
<dbReference type="RefSeq" id="WP_212724634.1">
    <property type="nucleotide sequence ID" value="NZ_CP071250.1"/>
</dbReference>
<sequence length="250" mass="28913">MQRNISKKPIIILGSLLTLLIVVTLIYGVSSAKNKELKLEQLIDTSYEVLDVRRHKKEKTYEVDIQAELSYADNILLANKLLKELEQYDQTNAVKLNMNVYQQKPTKTTKDSVDFTDQAYRYTIETNGSYIYQYEPLHTANLTNDLLFSTEWEIKDSQLSKNELTFSAILPKTLSPEEVTSLLNELADEMIRYNFKNTEKASATIQSEISDTETYYYLSEQPNYLIYKTRVTIQPPSKRIPFIGGFVNDM</sequence>